<name>A0ABX1BBI9_9ACTN</name>
<accession>A0ABX1BBI9</accession>
<gene>
    <name evidence="1" type="ORF">HCN51_27440</name>
</gene>
<sequence>MTGLTAAQLQERAASLTVGNDGEAWILGRPDLGIFVAVPEPGALFVTTWQQTGSAADATSRASQATGEPVNGEEFIDGLAAADRFLALLVLLQVTRLI</sequence>
<evidence type="ECO:0000313" key="2">
    <source>
        <dbReference type="Proteomes" id="UP000696294"/>
    </source>
</evidence>
<dbReference type="EMBL" id="JAATEP010000020">
    <property type="protein sequence ID" value="NJP93136.1"/>
    <property type="molecule type" value="Genomic_DNA"/>
</dbReference>
<evidence type="ECO:0000313" key="1">
    <source>
        <dbReference type="EMBL" id="NJP93136.1"/>
    </source>
</evidence>
<comment type="caution">
    <text evidence="1">The sequence shown here is derived from an EMBL/GenBank/DDBJ whole genome shotgun (WGS) entry which is preliminary data.</text>
</comment>
<proteinExistence type="predicted"/>
<dbReference type="Proteomes" id="UP000696294">
    <property type="component" value="Unassembled WGS sequence"/>
</dbReference>
<dbReference type="RefSeq" id="WP_168012993.1">
    <property type="nucleotide sequence ID" value="NZ_JAATEP010000020.1"/>
</dbReference>
<organism evidence="1 2">
    <name type="scientific">Nonomuraea composti</name>
    <dbReference type="NCBI Taxonomy" id="2720023"/>
    <lineage>
        <taxon>Bacteria</taxon>
        <taxon>Bacillati</taxon>
        <taxon>Actinomycetota</taxon>
        <taxon>Actinomycetes</taxon>
        <taxon>Streptosporangiales</taxon>
        <taxon>Streptosporangiaceae</taxon>
        <taxon>Nonomuraea</taxon>
    </lineage>
</organism>
<protein>
    <submittedName>
        <fullName evidence="1">Uncharacterized protein</fullName>
    </submittedName>
</protein>
<keyword evidence="2" id="KW-1185">Reference proteome</keyword>
<reference evidence="1 2" key="1">
    <citation type="submission" date="2020-03" db="EMBL/GenBank/DDBJ databases">
        <title>WGS of actinomycetes isolated from Thailand.</title>
        <authorList>
            <person name="Thawai C."/>
        </authorList>
    </citation>
    <scope>NUCLEOTIDE SEQUENCE [LARGE SCALE GENOMIC DNA]</scope>
    <source>
        <strain evidence="1 2">FMUSA5-5</strain>
    </source>
</reference>